<protein>
    <submittedName>
        <fullName evidence="1">Uncharacterized protein</fullName>
    </submittedName>
</protein>
<dbReference type="AlphaFoldDB" id="A0A1B6NTW1"/>
<organism evidence="1">
    <name type="scientific">marine sediment metagenome</name>
    <dbReference type="NCBI Taxonomy" id="412755"/>
    <lineage>
        <taxon>unclassified sequences</taxon>
        <taxon>metagenomes</taxon>
        <taxon>ecological metagenomes</taxon>
    </lineage>
</organism>
<proteinExistence type="predicted"/>
<sequence length="43" mass="5115">MQLVCQTWFDTSTVFATCLKGLVQHLFQLWRQGYDRYLFCPLG</sequence>
<accession>A0A1B6NTW1</accession>
<name>A0A1B6NTW1_9ZZZZ</name>
<comment type="caution">
    <text evidence="1">The sequence shown here is derived from an EMBL/GenBank/DDBJ whole genome shotgun (WGS) entry which is preliminary data.</text>
</comment>
<reference evidence="1" key="1">
    <citation type="submission" date="2013-11" db="EMBL/GenBank/DDBJ databases">
        <title>Microbial diversity, functional groups and degradation webs in Northern and Southern Mediterranean and Red Sea marine crude oil polluted sites.</title>
        <authorList>
            <person name="Daffonchio D."/>
            <person name="Mapelli F."/>
            <person name="Ferrer M."/>
            <person name="Richter M."/>
            <person name="Cherif A."/>
            <person name="Malkawi H.I."/>
            <person name="Yakimov M.M."/>
            <person name="Abdel-Fattah Y.R."/>
            <person name="Blaghen M."/>
            <person name="Golyshin P.N."/>
            <person name="Kalogerakis N."/>
            <person name="Boon N."/>
            <person name="Magagnini M."/>
            <person name="Fava F."/>
        </authorList>
    </citation>
    <scope>NUCLEOTIDE SEQUENCE</scope>
</reference>
<evidence type="ECO:0000313" key="1">
    <source>
        <dbReference type="EMBL" id="KTF06352.1"/>
    </source>
</evidence>
<dbReference type="EMBL" id="AYSL01001208">
    <property type="protein sequence ID" value="KTF06352.1"/>
    <property type="molecule type" value="Genomic_DNA"/>
</dbReference>
<gene>
    <name evidence="1" type="ORF">MGSAQ_002154</name>
</gene>